<accession>A0A168KH35</accession>
<dbReference type="EMBL" id="LVJH01000025">
    <property type="protein sequence ID" value="OAB42001.1"/>
    <property type="molecule type" value="Genomic_DNA"/>
</dbReference>
<comment type="caution">
    <text evidence="3">The sequence shown here is derived from an EMBL/GenBank/DDBJ whole genome shotgun (WGS) entry which is preliminary data.</text>
</comment>
<dbReference type="OrthoDB" id="9805025at2"/>
<dbReference type="InterPro" id="IPR006976">
    <property type="entry name" value="VanZ-like"/>
</dbReference>
<keyword evidence="1" id="KW-0472">Membrane</keyword>
<dbReference type="PANTHER" id="PTHR36834:SF1">
    <property type="entry name" value="INTEGRAL MEMBRANE PROTEIN"/>
    <property type="match status" value="1"/>
</dbReference>
<evidence type="ECO:0000313" key="3">
    <source>
        <dbReference type="EMBL" id="OAB42001.1"/>
    </source>
</evidence>
<dbReference type="STRING" id="494026.PGLA_14360"/>
<protein>
    <recommendedName>
        <fullName evidence="2">VanZ-like domain-containing protein</fullName>
    </recommendedName>
</protein>
<feature type="transmembrane region" description="Helical" evidence="1">
    <location>
        <begin position="105"/>
        <end position="122"/>
    </location>
</feature>
<evidence type="ECO:0000259" key="2">
    <source>
        <dbReference type="Pfam" id="PF04892"/>
    </source>
</evidence>
<dbReference type="InterPro" id="IPR053150">
    <property type="entry name" value="Teicoplanin_resist-assoc"/>
</dbReference>
<keyword evidence="4" id="KW-1185">Reference proteome</keyword>
<keyword evidence="1" id="KW-0812">Transmembrane</keyword>
<evidence type="ECO:0000256" key="1">
    <source>
        <dbReference type="SAM" id="Phobius"/>
    </source>
</evidence>
<dbReference type="PANTHER" id="PTHR36834">
    <property type="entry name" value="MEMBRANE PROTEIN-RELATED"/>
    <property type="match status" value="1"/>
</dbReference>
<keyword evidence="1" id="KW-1133">Transmembrane helix</keyword>
<proteinExistence type="predicted"/>
<reference evidence="3 4" key="1">
    <citation type="submission" date="2016-03" db="EMBL/GenBank/DDBJ databases">
        <title>Draft genome sequence of Paenibacillus glacialis DSM 22343.</title>
        <authorList>
            <person name="Shin S.-K."/>
            <person name="Yi H."/>
        </authorList>
    </citation>
    <scope>NUCLEOTIDE SEQUENCE [LARGE SCALE GENOMIC DNA]</scope>
    <source>
        <strain evidence="3 4">DSM 22343</strain>
    </source>
</reference>
<dbReference type="Pfam" id="PF04892">
    <property type="entry name" value="VanZ"/>
    <property type="match status" value="1"/>
</dbReference>
<feature type="transmembrane region" description="Helical" evidence="1">
    <location>
        <begin position="190"/>
        <end position="211"/>
    </location>
</feature>
<feature type="transmembrane region" description="Helical" evidence="1">
    <location>
        <begin position="12"/>
        <end position="32"/>
    </location>
</feature>
<evidence type="ECO:0000313" key="4">
    <source>
        <dbReference type="Proteomes" id="UP000076967"/>
    </source>
</evidence>
<gene>
    <name evidence="3" type="ORF">PGLA_14360</name>
</gene>
<dbReference type="RefSeq" id="WP_068533847.1">
    <property type="nucleotide sequence ID" value="NZ_LVJH01000025.1"/>
</dbReference>
<dbReference type="AlphaFoldDB" id="A0A168KH35"/>
<dbReference type="Proteomes" id="UP000076967">
    <property type="component" value="Unassembled WGS sequence"/>
</dbReference>
<sequence>MGIDGIYNNLRSLMLPVIVTIGIEFVLIGLYYFLYDRNRQSEGKPRIQMKKLFLGALFIGYVVFVLELTMFGRGNSHFLQMNLHPFSSYIEAWNKYSLRDLQNCIFNIIMFIPMGILLPLISRKFKIFKWNLLVVVGSTLFIETYQTLTGAGLFELDDLINNTLGGILGYQLYRLVASIVHNKKVRMKSLLGNLAIPLLMGLLFVGMNIVYSQQEFGNLAINWFTKWNMTDVHLTTSLQLSSAPTAAPVYKRIINRDGAQALLQQKLGLSELKVKDDHGDREVLLKDKSGTQYTFYQSKEGNWSLTDNHYTPERTSFVDPERMLLQATTIMADLGLIPQDADITALEGGEFQWSHPDKSELHENYWTGELLLGLKQDGSIYSINHSLQENQFLKEVDILSPAEVYERIKNGEFPQIKRNAILTQDQLVIKKGDQLDITGIELSFMYDTKNFYQPVYQVHGVFNGDSNWFTLIQARRMH</sequence>
<feature type="domain" description="VanZ-like" evidence="2">
    <location>
        <begin position="58"/>
        <end position="176"/>
    </location>
</feature>
<feature type="transmembrane region" description="Helical" evidence="1">
    <location>
        <begin position="52"/>
        <end position="71"/>
    </location>
</feature>
<organism evidence="3 4">
    <name type="scientific">Paenibacillus glacialis</name>
    <dbReference type="NCBI Taxonomy" id="494026"/>
    <lineage>
        <taxon>Bacteria</taxon>
        <taxon>Bacillati</taxon>
        <taxon>Bacillota</taxon>
        <taxon>Bacilli</taxon>
        <taxon>Bacillales</taxon>
        <taxon>Paenibacillaceae</taxon>
        <taxon>Paenibacillus</taxon>
    </lineage>
</organism>
<name>A0A168KH35_9BACL</name>